<comment type="caution">
    <text evidence="4">The sequence shown here is derived from an EMBL/GenBank/DDBJ whole genome shotgun (WGS) entry which is preliminary data.</text>
</comment>
<evidence type="ECO:0000256" key="1">
    <source>
        <dbReference type="PROSITE-ProRule" id="PRU00047"/>
    </source>
</evidence>
<evidence type="ECO:0000313" key="4">
    <source>
        <dbReference type="EMBL" id="KAH7967956.1"/>
    </source>
</evidence>
<dbReference type="GO" id="GO:0003676">
    <property type="term" value="F:nucleic acid binding"/>
    <property type="evidence" value="ECO:0007669"/>
    <property type="project" value="InterPro"/>
</dbReference>
<evidence type="ECO:0000256" key="2">
    <source>
        <dbReference type="SAM" id="MobiDB-lite"/>
    </source>
</evidence>
<evidence type="ECO:0000259" key="3">
    <source>
        <dbReference type="PROSITE" id="PS50158"/>
    </source>
</evidence>
<sequence>MHGRGIGSPNLSGGPYHHLQTGREKNTLPGRVEDSIAAFLSGFPATKCVRVNHRRNLVAVDTEAAADVTRLMTIQTIVDVPVRAKLLAYNTCVGVVFGVYTTIELDELSSNIVSPAPVISCLRRGNSLHVTFMGTEVPSELYLFKQRRPIRARLPRPLQCVRCGQYGHATATCTRNGRCLRCGKNHTDVPCTAEHPRCVNCQGMHASNEPRCPSWQLQRQAAFILASSNGKITRRQALDRARTAAKAKQDGITAANTSATRWGKITLLDWKQISSTQSFWCEVHSYKDACGENPFAELVGFAMSMLVLPYSNAEVERSFRQLNIVKSKLRNKLKPETTNAILVGTYSSVLLAVVDSDYKFVDVDVGAYAK</sequence>
<accession>A0A9D4Q4L5</accession>
<dbReference type="GO" id="GO:0008270">
    <property type="term" value="F:zinc ion binding"/>
    <property type="evidence" value="ECO:0007669"/>
    <property type="project" value="UniProtKB-KW"/>
</dbReference>
<keyword evidence="1" id="KW-0479">Metal-binding</keyword>
<protein>
    <recommendedName>
        <fullName evidence="3">CCHC-type domain-containing protein</fullName>
    </recommendedName>
</protein>
<name>A0A9D4Q4L5_RHISA</name>
<organism evidence="4 5">
    <name type="scientific">Rhipicephalus sanguineus</name>
    <name type="common">Brown dog tick</name>
    <name type="synonym">Ixodes sanguineus</name>
    <dbReference type="NCBI Taxonomy" id="34632"/>
    <lineage>
        <taxon>Eukaryota</taxon>
        <taxon>Metazoa</taxon>
        <taxon>Ecdysozoa</taxon>
        <taxon>Arthropoda</taxon>
        <taxon>Chelicerata</taxon>
        <taxon>Arachnida</taxon>
        <taxon>Acari</taxon>
        <taxon>Parasitiformes</taxon>
        <taxon>Ixodida</taxon>
        <taxon>Ixodoidea</taxon>
        <taxon>Ixodidae</taxon>
        <taxon>Rhipicephalinae</taxon>
        <taxon>Rhipicephalus</taxon>
        <taxon>Rhipicephalus</taxon>
    </lineage>
</organism>
<dbReference type="VEuPathDB" id="VectorBase:RSAN_030239"/>
<evidence type="ECO:0000313" key="5">
    <source>
        <dbReference type="Proteomes" id="UP000821837"/>
    </source>
</evidence>
<reference evidence="4" key="1">
    <citation type="journal article" date="2020" name="Cell">
        <title>Large-Scale Comparative Analyses of Tick Genomes Elucidate Their Genetic Diversity and Vector Capacities.</title>
        <authorList>
            <consortium name="Tick Genome and Microbiome Consortium (TIGMIC)"/>
            <person name="Jia N."/>
            <person name="Wang J."/>
            <person name="Shi W."/>
            <person name="Du L."/>
            <person name="Sun Y."/>
            <person name="Zhan W."/>
            <person name="Jiang J.F."/>
            <person name="Wang Q."/>
            <person name="Zhang B."/>
            <person name="Ji P."/>
            <person name="Bell-Sakyi L."/>
            <person name="Cui X.M."/>
            <person name="Yuan T.T."/>
            <person name="Jiang B.G."/>
            <person name="Yang W.F."/>
            <person name="Lam T.T."/>
            <person name="Chang Q.C."/>
            <person name="Ding S.J."/>
            <person name="Wang X.J."/>
            <person name="Zhu J.G."/>
            <person name="Ruan X.D."/>
            <person name="Zhao L."/>
            <person name="Wei J.T."/>
            <person name="Ye R.Z."/>
            <person name="Que T.C."/>
            <person name="Du C.H."/>
            <person name="Zhou Y.H."/>
            <person name="Cheng J.X."/>
            <person name="Dai P.F."/>
            <person name="Guo W.B."/>
            <person name="Han X.H."/>
            <person name="Huang E.J."/>
            <person name="Li L.F."/>
            <person name="Wei W."/>
            <person name="Gao Y.C."/>
            <person name="Liu J.Z."/>
            <person name="Shao H.Z."/>
            <person name="Wang X."/>
            <person name="Wang C.C."/>
            <person name="Yang T.C."/>
            <person name="Huo Q.B."/>
            <person name="Li W."/>
            <person name="Chen H.Y."/>
            <person name="Chen S.E."/>
            <person name="Zhou L.G."/>
            <person name="Ni X.B."/>
            <person name="Tian J.H."/>
            <person name="Sheng Y."/>
            <person name="Liu T."/>
            <person name="Pan Y.S."/>
            <person name="Xia L.Y."/>
            <person name="Li J."/>
            <person name="Zhao F."/>
            <person name="Cao W.C."/>
        </authorList>
    </citation>
    <scope>NUCLEOTIDE SEQUENCE</scope>
    <source>
        <strain evidence="4">Rsan-2018</strain>
    </source>
</reference>
<proteinExistence type="predicted"/>
<feature type="domain" description="CCHC-type" evidence="3">
    <location>
        <begin position="160"/>
        <end position="175"/>
    </location>
</feature>
<dbReference type="EMBL" id="JABSTV010001248">
    <property type="protein sequence ID" value="KAH7967956.1"/>
    <property type="molecule type" value="Genomic_DNA"/>
</dbReference>
<keyword evidence="1" id="KW-0862">Zinc</keyword>
<dbReference type="SUPFAM" id="SSF53098">
    <property type="entry name" value="Ribonuclease H-like"/>
    <property type="match status" value="1"/>
</dbReference>
<gene>
    <name evidence="4" type="ORF">HPB52_004397</name>
</gene>
<dbReference type="Proteomes" id="UP000821837">
    <property type="component" value="Unassembled WGS sequence"/>
</dbReference>
<keyword evidence="1" id="KW-0863">Zinc-finger</keyword>
<dbReference type="InterPro" id="IPR012337">
    <property type="entry name" value="RNaseH-like_sf"/>
</dbReference>
<dbReference type="PROSITE" id="PS50158">
    <property type="entry name" value="ZF_CCHC"/>
    <property type="match status" value="1"/>
</dbReference>
<dbReference type="InterPro" id="IPR001878">
    <property type="entry name" value="Znf_CCHC"/>
</dbReference>
<feature type="region of interest" description="Disordered" evidence="2">
    <location>
        <begin position="1"/>
        <end position="23"/>
    </location>
</feature>
<reference evidence="4" key="2">
    <citation type="submission" date="2021-09" db="EMBL/GenBank/DDBJ databases">
        <authorList>
            <person name="Jia N."/>
            <person name="Wang J."/>
            <person name="Shi W."/>
            <person name="Du L."/>
            <person name="Sun Y."/>
            <person name="Zhan W."/>
            <person name="Jiang J."/>
            <person name="Wang Q."/>
            <person name="Zhang B."/>
            <person name="Ji P."/>
            <person name="Sakyi L.B."/>
            <person name="Cui X."/>
            <person name="Yuan T."/>
            <person name="Jiang B."/>
            <person name="Yang W."/>
            <person name="Lam T.T.-Y."/>
            <person name="Chang Q."/>
            <person name="Ding S."/>
            <person name="Wang X."/>
            <person name="Zhu J."/>
            <person name="Ruan X."/>
            <person name="Zhao L."/>
            <person name="Wei J."/>
            <person name="Que T."/>
            <person name="Du C."/>
            <person name="Cheng J."/>
            <person name="Dai P."/>
            <person name="Han X."/>
            <person name="Huang E."/>
            <person name="Gao Y."/>
            <person name="Liu J."/>
            <person name="Shao H."/>
            <person name="Ye R."/>
            <person name="Li L."/>
            <person name="Wei W."/>
            <person name="Wang X."/>
            <person name="Wang C."/>
            <person name="Huo Q."/>
            <person name="Li W."/>
            <person name="Guo W."/>
            <person name="Chen H."/>
            <person name="Chen S."/>
            <person name="Zhou L."/>
            <person name="Zhou L."/>
            <person name="Ni X."/>
            <person name="Tian J."/>
            <person name="Zhou Y."/>
            <person name="Sheng Y."/>
            <person name="Liu T."/>
            <person name="Pan Y."/>
            <person name="Xia L."/>
            <person name="Li J."/>
            <person name="Zhao F."/>
            <person name="Cao W."/>
        </authorList>
    </citation>
    <scope>NUCLEOTIDE SEQUENCE</scope>
    <source>
        <strain evidence="4">Rsan-2018</strain>
        <tissue evidence="4">Larvae</tissue>
    </source>
</reference>
<dbReference type="AlphaFoldDB" id="A0A9D4Q4L5"/>
<keyword evidence="5" id="KW-1185">Reference proteome</keyword>